<dbReference type="Pfam" id="PF12915">
    <property type="entry name" value="DUF3833"/>
    <property type="match status" value="1"/>
</dbReference>
<evidence type="ECO:0000313" key="2">
    <source>
        <dbReference type="EMBL" id="MDO6422409.1"/>
    </source>
</evidence>
<dbReference type="EMBL" id="JAUOPB010000005">
    <property type="protein sequence ID" value="MDO6422409.1"/>
    <property type="molecule type" value="Genomic_DNA"/>
</dbReference>
<evidence type="ECO:0000313" key="3">
    <source>
        <dbReference type="Proteomes" id="UP001169760"/>
    </source>
</evidence>
<sequence length="185" mass="20585">MNDIAKKSRRALACTALIVLFTGLAGCSGVDVQTYKNNSPRLVLPQFFNGELHAHGIVKNRQGKVIRYFNAKILAHWDDAGIGYLDEYFEFDDGEQQRRQWQLQPDSMGGFIATANDTVGEGVGEVSGNALFLNYVLTVPYKDNAINVKVDDRMYMVNKNTLINESVLTKFGVKVGYVTLVIVKS</sequence>
<dbReference type="PROSITE" id="PS51257">
    <property type="entry name" value="PROKAR_LIPOPROTEIN"/>
    <property type="match status" value="1"/>
</dbReference>
<feature type="signal peptide" evidence="1">
    <location>
        <begin position="1"/>
        <end position="25"/>
    </location>
</feature>
<reference evidence="2" key="1">
    <citation type="submission" date="2023-07" db="EMBL/GenBank/DDBJ databases">
        <title>Genome content predicts the carbon catabolic preferences of heterotrophic bacteria.</title>
        <authorList>
            <person name="Gralka M."/>
        </authorList>
    </citation>
    <scope>NUCLEOTIDE SEQUENCE</scope>
    <source>
        <strain evidence="2">I3M17_2</strain>
    </source>
</reference>
<dbReference type="InterPro" id="IPR024409">
    <property type="entry name" value="DUF3833"/>
</dbReference>
<comment type="caution">
    <text evidence="2">The sequence shown here is derived from an EMBL/GenBank/DDBJ whole genome shotgun (WGS) entry which is preliminary data.</text>
</comment>
<protein>
    <submittedName>
        <fullName evidence="2">DUF3833 domain-containing protein</fullName>
    </submittedName>
</protein>
<keyword evidence="1" id="KW-0732">Signal</keyword>
<organism evidence="2 3">
    <name type="scientific">Saccharophagus degradans</name>
    <dbReference type="NCBI Taxonomy" id="86304"/>
    <lineage>
        <taxon>Bacteria</taxon>
        <taxon>Pseudomonadati</taxon>
        <taxon>Pseudomonadota</taxon>
        <taxon>Gammaproteobacteria</taxon>
        <taxon>Cellvibrionales</taxon>
        <taxon>Cellvibrionaceae</taxon>
        <taxon>Saccharophagus</taxon>
    </lineage>
</organism>
<dbReference type="RefSeq" id="WP_303492405.1">
    <property type="nucleotide sequence ID" value="NZ_JAUOPB010000005.1"/>
</dbReference>
<name>A0AAW7X4S8_9GAMM</name>
<proteinExistence type="predicted"/>
<feature type="chain" id="PRO_5043678590" evidence="1">
    <location>
        <begin position="26"/>
        <end position="185"/>
    </location>
</feature>
<accession>A0AAW7X4S8</accession>
<dbReference type="AlphaFoldDB" id="A0AAW7X4S8"/>
<gene>
    <name evidence="2" type="ORF">Q4521_07980</name>
</gene>
<evidence type="ECO:0000256" key="1">
    <source>
        <dbReference type="SAM" id="SignalP"/>
    </source>
</evidence>
<dbReference type="Proteomes" id="UP001169760">
    <property type="component" value="Unassembled WGS sequence"/>
</dbReference>